<sequence length="640" mass="68470">MVSKMAPANMPLRCNLCYKASSFSDLSHLLTHCLSKGHLAQHQKFRLRAEEDPEAKARIEAYTKWKETYGVDKLMAERVKEKEKKRAKQRASAPGSRRSTPLPSTLPLAFPPALPSALPGYHPQSGGDTIYPHIPLPFVKLEPPGTPPQAFPYGGTAIDGTFGNGGVAPSMQSWPTMSHVAPFSTQGFDSTSSETSDKYTTASVSVTDESPYSIEETDDMIVLEHNKLKGIIYEGMGIFDSATPEMRRKRNQKKDNSVVAQLESNSFDVDALEMVFSPKGTFRKTRKISGLPCSDDEGSDFEGSPEPIPPPRRQALASWDPNRPKTANSIHNTRGVPGITINVAAANGHCDSVNLQNPSAHSSGRFRRSLYFPTSGSLPGSGALPGSSSLPGSGSLPNTNAISGSGPVSSSVLLPGSGTYPRPSIFPRSGPTLRSGEFPQDGPMVVDGALIPTPTVSEVLGFGPNSPRPDFLHNGSIKQAMAFFNGPSPRAAEFSLGDPLVQGDEYSLGNSMPMQHLTSGTDGKDLRHNGVTVSGNMAHQFDGPQPVMLSSAQQSYHQGASYDPLLELDFGDLTSSTQDAASSLDLPPTDSISSGYEHAMEQHDPHIDMPGFFAHPSLLTRQNVGSPDDEGTLSCPPSEQ</sequence>
<name>A0A6A6NZP2_9PEZI</name>
<feature type="region of interest" description="Disordered" evidence="1">
    <location>
        <begin position="287"/>
        <end position="334"/>
    </location>
</feature>
<dbReference type="Proteomes" id="UP000799766">
    <property type="component" value="Unassembled WGS sequence"/>
</dbReference>
<proteinExistence type="predicted"/>
<feature type="region of interest" description="Disordered" evidence="1">
    <location>
        <begin position="421"/>
        <end position="441"/>
    </location>
</feature>
<feature type="region of interest" description="Disordered" evidence="1">
    <location>
        <begin position="577"/>
        <end position="596"/>
    </location>
</feature>
<feature type="region of interest" description="Disordered" evidence="1">
    <location>
        <begin position="80"/>
        <end position="106"/>
    </location>
</feature>
<dbReference type="EMBL" id="MU001682">
    <property type="protein sequence ID" value="KAF2456683.1"/>
    <property type="molecule type" value="Genomic_DNA"/>
</dbReference>
<feature type="region of interest" description="Disordered" evidence="1">
    <location>
        <begin position="618"/>
        <end position="640"/>
    </location>
</feature>
<gene>
    <name evidence="2" type="ORF">BDY21DRAFT_40712</name>
</gene>
<dbReference type="OrthoDB" id="5428259at2759"/>
<feature type="region of interest" description="Disordered" evidence="1">
    <location>
        <begin position="381"/>
        <end position="408"/>
    </location>
</feature>
<keyword evidence="3" id="KW-1185">Reference proteome</keyword>
<dbReference type="AlphaFoldDB" id="A0A6A6NZP2"/>
<protein>
    <submittedName>
        <fullName evidence="2">Uncharacterized protein</fullName>
    </submittedName>
</protein>
<reference evidence="2" key="1">
    <citation type="journal article" date="2020" name="Stud. Mycol.">
        <title>101 Dothideomycetes genomes: a test case for predicting lifestyles and emergence of pathogens.</title>
        <authorList>
            <person name="Haridas S."/>
            <person name="Albert R."/>
            <person name="Binder M."/>
            <person name="Bloem J."/>
            <person name="Labutti K."/>
            <person name="Salamov A."/>
            <person name="Andreopoulos B."/>
            <person name="Baker S."/>
            <person name="Barry K."/>
            <person name="Bills G."/>
            <person name="Bluhm B."/>
            <person name="Cannon C."/>
            <person name="Castanera R."/>
            <person name="Culley D."/>
            <person name="Daum C."/>
            <person name="Ezra D."/>
            <person name="Gonzalez J."/>
            <person name="Henrissat B."/>
            <person name="Kuo A."/>
            <person name="Liang C."/>
            <person name="Lipzen A."/>
            <person name="Lutzoni F."/>
            <person name="Magnuson J."/>
            <person name="Mondo S."/>
            <person name="Nolan M."/>
            <person name="Ohm R."/>
            <person name="Pangilinan J."/>
            <person name="Park H.-J."/>
            <person name="Ramirez L."/>
            <person name="Alfaro M."/>
            <person name="Sun H."/>
            <person name="Tritt A."/>
            <person name="Yoshinaga Y."/>
            <person name="Zwiers L.-H."/>
            <person name="Turgeon B."/>
            <person name="Goodwin S."/>
            <person name="Spatafora J."/>
            <person name="Crous P."/>
            <person name="Grigoriev I."/>
        </authorList>
    </citation>
    <scope>NUCLEOTIDE SEQUENCE</scope>
    <source>
        <strain evidence="2">ATCC 16933</strain>
    </source>
</reference>
<evidence type="ECO:0000313" key="2">
    <source>
        <dbReference type="EMBL" id="KAF2456683.1"/>
    </source>
</evidence>
<feature type="region of interest" description="Disordered" evidence="1">
    <location>
        <begin position="516"/>
        <end position="545"/>
    </location>
</feature>
<evidence type="ECO:0000256" key="1">
    <source>
        <dbReference type="SAM" id="MobiDB-lite"/>
    </source>
</evidence>
<evidence type="ECO:0000313" key="3">
    <source>
        <dbReference type="Proteomes" id="UP000799766"/>
    </source>
</evidence>
<accession>A0A6A6NZP2</accession>
<organism evidence="2 3">
    <name type="scientific">Lineolata rhizophorae</name>
    <dbReference type="NCBI Taxonomy" id="578093"/>
    <lineage>
        <taxon>Eukaryota</taxon>
        <taxon>Fungi</taxon>
        <taxon>Dikarya</taxon>
        <taxon>Ascomycota</taxon>
        <taxon>Pezizomycotina</taxon>
        <taxon>Dothideomycetes</taxon>
        <taxon>Dothideomycetes incertae sedis</taxon>
        <taxon>Lineolatales</taxon>
        <taxon>Lineolataceae</taxon>
        <taxon>Lineolata</taxon>
    </lineage>
</organism>